<comment type="caution">
    <text evidence="1">The sequence shown here is derived from an EMBL/GenBank/DDBJ whole genome shotgun (WGS) entry which is preliminary data.</text>
</comment>
<dbReference type="GO" id="GO:0061863">
    <property type="term" value="F:microtubule plus end polymerase"/>
    <property type="evidence" value="ECO:0007669"/>
    <property type="project" value="InterPro"/>
</dbReference>
<dbReference type="PANTHER" id="PTHR12609">
    <property type="entry name" value="MICROTUBULE ASSOCIATED PROTEIN XMAP215"/>
    <property type="match status" value="1"/>
</dbReference>
<name>A0A448WB33_9PLAT</name>
<dbReference type="GO" id="GO:0046785">
    <property type="term" value="P:microtubule polymerization"/>
    <property type="evidence" value="ECO:0007669"/>
    <property type="project" value="InterPro"/>
</dbReference>
<dbReference type="GO" id="GO:0030951">
    <property type="term" value="P:establishment or maintenance of microtubule cytoskeleton polarity"/>
    <property type="evidence" value="ECO:0007669"/>
    <property type="project" value="InterPro"/>
</dbReference>
<protein>
    <submittedName>
        <fullName evidence="1">Uncharacterized protein</fullName>
    </submittedName>
</protein>
<keyword evidence="2" id="KW-1185">Reference proteome</keyword>
<dbReference type="GO" id="GO:0007051">
    <property type="term" value="P:spindle organization"/>
    <property type="evidence" value="ECO:0007669"/>
    <property type="project" value="InterPro"/>
</dbReference>
<dbReference type="EMBL" id="CAAALY010001617">
    <property type="protein sequence ID" value="VEL07384.1"/>
    <property type="molecule type" value="Genomic_DNA"/>
</dbReference>
<organism evidence="1 2">
    <name type="scientific">Protopolystoma xenopodis</name>
    <dbReference type="NCBI Taxonomy" id="117903"/>
    <lineage>
        <taxon>Eukaryota</taxon>
        <taxon>Metazoa</taxon>
        <taxon>Spiralia</taxon>
        <taxon>Lophotrochozoa</taxon>
        <taxon>Platyhelminthes</taxon>
        <taxon>Monogenea</taxon>
        <taxon>Polyopisthocotylea</taxon>
        <taxon>Polystomatidea</taxon>
        <taxon>Polystomatidae</taxon>
        <taxon>Protopolystoma</taxon>
    </lineage>
</organism>
<gene>
    <name evidence="1" type="ORF">PXEA_LOCUS824</name>
</gene>
<dbReference type="InterPro" id="IPR045110">
    <property type="entry name" value="XMAP215"/>
</dbReference>
<sequence>MKDWTRPRQTFAGLLLRTSPDTASAITMVITQISSNDMETSCHALAQIDAVIQDDKWDLLTSHVNQFLMLVTIQLKQVVTRYFSDPTTPPEQLSLLIKALLATTHSLFSRSQLAKEASRETLRELFYNMLTLMHDGRTAEMIDGCQVINTINVLCGRILEQSNCTRILRLNFCSLIAISLPFYFKLSFFSLSCIFVDGCSDKIFL</sequence>
<dbReference type="OrthoDB" id="205662at2759"/>
<dbReference type="GO" id="GO:0051010">
    <property type="term" value="F:microtubule plus-end binding"/>
    <property type="evidence" value="ECO:0007669"/>
    <property type="project" value="InterPro"/>
</dbReference>
<reference evidence="1" key="1">
    <citation type="submission" date="2018-11" db="EMBL/GenBank/DDBJ databases">
        <authorList>
            <consortium name="Pathogen Informatics"/>
        </authorList>
    </citation>
    <scope>NUCLEOTIDE SEQUENCE</scope>
</reference>
<evidence type="ECO:0000313" key="1">
    <source>
        <dbReference type="EMBL" id="VEL07384.1"/>
    </source>
</evidence>
<dbReference type="AlphaFoldDB" id="A0A448WB33"/>
<proteinExistence type="predicted"/>
<accession>A0A448WB33</accession>
<evidence type="ECO:0000313" key="2">
    <source>
        <dbReference type="Proteomes" id="UP000784294"/>
    </source>
</evidence>
<dbReference type="Proteomes" id="UP000784294">
    <property type="component" value="Unassembled WGS sequence"/>
</dbReference>